<protein>
    <submittedName>
        <fullName evidence="3">Outer membrane protein TolC</fullName>
    </submittedName>
</protein>
<feature type="signal peptide" evidence="2">
    <location>
        <begin position="1"/>
        <end position="28"/>
    </location>
</feature>
<comment type="caution">
    <text evidence="3">The sequence shown here is derived from an EMBL/GenBank/DDBJ whole genome shotgun (WGS) entry which is preliminary data.</text>
</comment>
<keyword evidence="4" id="KW-1185">Reference proteome</keyword>
<feature type="chain" id="PRO_5016392509" evidence="2">
    <location>
        <begin position="29"/>
        <end position="522"/>
    </location>
</feature>
<dbReference type="OrthoDB" id="9770517at2"/>
<evidence type="ECO:0000313" key="3">
    <source>
        <dbReference type="EMBL" id="PYE75840.1"/>
    </source>
</evidence>
<evidence type="ECO:0000313" key="4">
    <source>
        <dbReference type="Proteomes" id="UP000247540"/>
    </source>
</evidence>
<dbReference type="Proteomes" id="UP000247540">
    <property type="component" value="Unassembled WGS sequence"/>
</dbReference>
<dbReference type="InterPro" id="IPR003423">
    <property type="entry name" value="OMP_efflux"/>
</dbReference>
<accession>A0A318SFU7</accession>
<dbReference type="PROSITE" id="PS51257">
    <property type="entry name" value="PROKAR_LIPOPROTEIN"/>
    <property type="match status" value="1"/>
</dbReference>
<dbReference type="PANTHER" id="PTHR30203:SF32">
    <property type="entry name" value="CATION EFFLUX SYSTEM PROTEIN CUSC"/>
    <property type="match status" value="1"/>
</dbReference>
<evidence type="ECO:0000256" key="1">
    <source>
        <dbReference type="ARBA" id="ARBA00007613"/>
    </source>
</evidence>
<comment type="similarity">
    <text evidence="1">Belongs to the outer membrane factor (OMF) (TC 1.B.17) family.</text>
</comment>
<dbReference type="Gene3D" id="2.20.200.10">
    <property type="entry name" value="Outer membrane efflux proteins (OEP)"/>
    <property type="match status" value="1"/>
</dbReference>
<organism evidence="3 4">
    <name type="scientific">Xylophilus ampelinus</name>
    <dbReference type="NCBI Taxonomy" id="54067"/>
    <lineage>
        <taxon>Bacteria</taxon>
        <taxon>Pseudomonadati</taxon>
        <taxon>Pseudomonadota</taxon>
        <taxon>Betaproteobacteria</taxon>
        <taxon>Burkholderiales</taxon>
        <taxon>Xylophilus</taxon>
    </lineage>
</organism>
<dbReference type="EMBL" id="QJTC01000019">
    <property type="protein sequence ID" value="PYE75840.1"/>
    <property type="molecule type" value="Genomic_DNA"/>
</dbReference>
<dbReference type="AlphaFoldDB" id="A0A318SFU7"/>
<dbReference type="GO" id="GO:0015562">
    <property type="term" value="F:efflux transmembrane transporter activity"/>
    <property type="evidence" value="ECO:0007669"/>
    <property type="project" value="InterPro"/>
</dbReference>
<dbReference type="InterPro" id="IPR010131">
    <property type="entry name" value="MdtP/NodT-like"/>
</dbReference>
<gene>
    <name evidence="3" type="ORF">DFQ15_11928</name>
</gene>
<reference evidence="3 4" key="1">
    <citation type="submission" date="2018-06" db="EMBL/GenBank/DDBJ databases">
        <title>Genomic Encyclopedia of Type Strains, Phase III (KMG-III): the genomes of soil and plant-associated and newly described type strains.</title>
        <authorList>
            <person name="Whitman W."/>
        </authorList>
    </citation>
    <scope>NUCLEOTIDE SEQUENCE [LARGE SCALE GENOMIC DNA]</scope>
    <source>
        <strain evidence="3 4">CECT 7646</strain>
    </source>
</reference>
<dbReference type="SUPFAM" id="SSF56954">
    <property type="entry name" value="Outer membrane efflux proteins (OEP)"/>
    <property type="match status" value="1"/>
</dbReference>
<keyword evidence="2" id="KW-0732">Signal</keyword>
<proteinExistence type="inferred from homology"/>
<dbReference type="Gene3D" id="1.20.1600.10">
    <property type="entry name" value="Outer membrane efflux proteins (OEP)"/>
    <property type="match status" value="1"/>
</dbReference>
<sequence length="522" mass="54481">MSTGRQTFSLVSTALAAALLAGCGTPGADRYAAPELRLAPQWRETGTGVVQAPAAAGSRAPASADDPPDVRALPAAAVAVDWWTAFGDPGLDALVAQAQRYNNDLAATAIRVRRAQLNAGLAAVPLVPQLSGNVGASASRGLGNGNRGNGSVRSASSSLGASYEVDLWSRLGSARDAARWETLATVQDRESAAQALAGTTATLYWQVAHANQRLALAAQSIAYAERTVALVQAQYAAGAISGLELAEARQTLASQRASQTQLRQQRVQALNSLGLLFDGRLTVGGAPVGEVPPVPGLPALAAPAGAEAVLDWREPTVLPAGPLPAVEAGLPADLIARRPDVRAAELRLRSSLKNVDATRAAFYPALTLTGALGTLSNALLNLLRNPVASLGAGISLPFLQATQRSLSIQVSQTQYEEAVTLFRQSVYQALADVDNALSARQQFEAQAALLAESLAEAQRAERLYEIRYRAGSVALKPWLDAQEKRRNAEIAVADNRLNRLGNHASLYQSLGGPTAGAALQLQ</sequence>
<name>A0A318SFU7_9BURK</name>
<dbReference type="RefSeq" id="WP_110466295.1">
    <property type="nucleotide sequence ID" value="NZ_JAMOFZ010000023.1"/>
</dbReference>
<dbReference type="PANTHER" id="PTHR30203">
    <property type="entry name" value="OUTER MEMBRANE CATION EFFLUX PROTEIN"/>
    <property type="match status" value="1"/>
</dbReference>
<dbReference type="Pfam" id="PF02321">
    <property type="entry name" value="OEP"/>
    <property type="match status" value="2"/>
</dbReference>
<evidence type="ECO:0000256" key="2">
    <source>
        <dbReference type="SAM" id="SignalP"/>
    </source>
</evidence>